<dbReference type="GO" id="GO:0004784">
    <property type="term" value="F:superoxide dismutase activity"/>
    <property type="evidence" value="ECO:0007669"/>
    <property type="project" value="UniProtKB-EC"/>
</dbReference>
<dbReference type="SUPFAM" id="SSF49329">
    <property type="entry name" value="Cu,Zn superoxide dismutase-like"/>
    <property type="match status" value="1"/>
</dbReference>
<dbReference type="InterPro" id="IPR001424">
    <property type="entry name" value="SOD_Cu_Zn_dom"/>
</dbReference>
<dbReference type="GO" id="GO:0046872">
    <property type="term" value="F:metal ion binding"/>
    <property type="evidence" value="ECO:0007669"/>
    <property type="project" value="UniProtKB-KW"/>
</dbReference>
<dbReference type="Pfam" id="PF00080">
    <property type="entry name" value="Sod_Cu"/>
    <property type="match status" value="1"/>
</dbReference>
<gene>
    <name evidence="5" type="ORF">FHR32_001266</name>
</gene>
<evidence type="ECO:0000259" key="4">
    <source>
        <dbReference type="Pfam" id="PF00080"/>
    </source>
</evidence>
<evidence type="ECO:0000256" key="2">
    <source>
        <dbReference type="ARBA" id="ARBA00024900"/>
    </source>
</evidence>
<accession>A0A7W7W7P6</accession>
<keyword evidence="3" id="KW-0479">Metal-binding</keyword>
<evidence type="ECO:0000313" key="5">
    <source>
        <dbReference type="EMBL" id="MBB4936961.1"/>
    </source>
</evidence>
<dbReference type="Proteomes" id="UP000534286">
    <property type="component" value="Unassembled WGS sequence"/>
</dbReference>
<comment type="cofactor">
    <cofactor evidence="3">
        <name>Cu cation</name>
        <dbReference type="ChEBI" id="CHEBI:23378"/>
    </cofactor>
    <text evidence="3">Binds 1 copper ion per subunit.</text>
</comment>
<name>A0A7W7W7P6_9ACTN</name>
<feature type="domain" description="Superoxide dismutase copper/zinc binding" evidence="4">
    <location>
        <begin position="7"/>
        <end position="61"/>
    </location>
</feature>
<dbReference type="Gene3D" id="2.60.40.200">
    <property type="entry name" value="Superoxide dismutase, copper/zinc binding domain"/>
    <property type="match status" value="1"/>
</dbReference>
<evidence type="ECO:0000313" key="6">
    <source>
        <dbReference type="Proteomes" id="UP000534286"/>
    </source>
</evidence>
<keyword evidence="6" id="KW-1185">Reference proteome</keyword>
<dbReference type="InterPro" id="IPR018152">
    <property type="entry name" value="SOD_Cu/Zn_BS"/>
</dbReference>
<comment type="caution">
    <text evidence="5">The sequence shown here is derived from an EMBL/GenBank/DDBJ whole genome shotgun (WGS) entry which is preliminary data.</text>
</comment>
<organism evidence="5 6">
    <name type="scientific">Streptosporangium album</name>
    <dbReference type="NCBI Taxonomy" id="47479"/>
    <lineage>
        <taxon>Bacteria</taxon>
        <taxon>Bacillati</taxon>
        <taxon>Actinomycetota</taxon>
        <taxon>Actinomycetes</taxon>
        <taxon>Streptosporangiales</taxon>
        <taxon>Streptosporangiaceae</taxon>
        <taxon>Streptosporangium</taxon>
    </lineage>
</organism>
<keyword evidence="3" id="KW-0560">Oxidoreductase</keyword>
<protein>
    <recommendedName>
        <fullName evidence="3">Superoxide dismutase [Cu-Zn]</fullName>
        <ecNumber evidence="3">1.15.1.1</ecNumber>
    </recommendedName>
</protein>
<evidence type="ECO:0000256" key="1">
    <source>
        <dbReference type="ARBA" id="ARBA00010457"/>
    </source>
</evidence>
<evidence type="ECO:0000256" key="3">
    <source>
        <dbReference type="RuleBase" id="RU000393"/>
    </source>
</evidence>
<comment type="function">
    <text evidence="2">Destroys radicals which are normally produced within the cells and which are toxic to biological systems. May play a role in favoring mycobacterial survival in phagocytes.</text>
</comment>
<dbReference type="EMBL" id="JACHJU010000001">
    <property type="protein sequence ID" value="MBB4936961.1"/>
    <property type="molecule type" value="Genomic_DNA"/>
</dbReference>
<comment type="cofactor">
    <cofactor evidence="3">
        <name>Zn(2+)</name>
        <dbReference type="ChEBI" id="CHEBI:29105"/>
    </cofactor>
    <text evidence="3">Binds 1 zinc ion per subunit.</text>
</comment>
<sequence>MTDRFQVRQLLSGNGTSIVIHARPDNQANIPRRYSVKGTTGPDAETLKTGDSGARIACGVISERR</sequence>
<keyword evidence="3" id="KW-0186">Copper</keyword>
<comment type="similarity">
    <text evidence="1 3">Belongs to the Cu-Zn superoxide dismutase family.</text>
</comment>
<dbReference type="InterPro" id="IPR036423">
    <property type="entry name" value="SOD-like_Cu/Zn_dom_sf"/>
</dbReference>
<dbReference type="PROSITE" id="PS00332">
    <property type="entry name" value="SOD_CU_ZN_2"/>
    <property type="match status" value="1"/>
</dbReference>
<dbReference type="AlphaFoldDB" id="A0A7W7W7P6"/>
<comment type="catalytic activity">
    <reaction evidence="3">
        <text>2 superoxide + 2 H(+) = H2O2 + O2</text>
        <dbReference type="Rhea" id="RHEA:20696"/>
        <dbReference type="ChEBI" id="CHEBI:15378"/>
        <dbReference type="ChEBI" id="CHEBI:15379"/>
        <dbReference type="ChEBI" id="CHEBI:16240"/>
        <dbReference type="ChEBI" id="CHEBI:18421"/>
        <dbReference type="EC" id="1.15.1.1"/>
    </reaction>
</comment>
<proteinExistence type="inferred from homology"/>
<keyword evidence="3" id="KW-0862">Zinc</keyword>
<reference evidence="5 6" key="1">
    <citation type="submission" date="2020-08" db="EMBL/GenBank/DDBJ databases">
        <title>Sequencing the genomes of 1000 actinobacteria strains.</title>
        <authorList>
            <person name="Klenk H.-P."/>
        </authorList>
    </citation>
    <scope>NUCLEOTIDE SEQUENCE [LARGE SCALE GENOMIC DNA]</scope>
    <source>
        <strain evidence="5 6">DSM 43023</strain>
    </source>
</reference>
<dbReference type="EC" id="1.15.1.1" evidence="3"/>